<proteinExistence type="predicted"/>
<evidence type="ECO:0000313" key="2">
    <source>
        <dbReference type="Proteomes" id="UP000814140"/>
    </source>
</evidence>
<evidence type="ECO:0000313" key="1">
    <source>
        <dbReference type="EMBL" id="KAI0069269.1"/>
    </source>
</evidence>
<organism evidence="1 2">
    <name type="scientific">Artomyces pyxidatus</name>
    <dbReference type="NCBI Taxonomy" id="48021"/>
    <lineage>
        <taxon>Eukaryota</taxon>
        <taxon>Fungi</taxon>
        <taxon>Dikarya</taxon>
        <taxon>Basidiomycota</taxon>
        <taxon>Agaricomycotina</taxon>
        <taxon>Agaricomycetes</taxon>
        <taxon>Russulales</taxon>
        <taxon>Auriscalpiaceae</taxon>
        <taxon>Artomyces</taxon>
    </lineage>
</organism>
<keyword evidence="2" id="KW-1185">Reference proteome</keyword>
<reference evidence="1" key="2">
    <citation type="journal article" date="2022" name="New Phytol.">
        <title>Evolutionary transition to the ectomycorrhizal habit in the genomes of a hyperdiverse lineage of mushroom-forming fungi.</title>
        <authorList>
            <person name="Looney B."/>
            <person name="Miyauchi S."/>
            <person name="Morin E."/>
            <person name="Drula E."/>
            <person name="Courty P.E."/>
            <person name="Kohler A."/>
            <person name="Kuo A."/>
            <person name="LaButti K."/>
            <person name="Pangilinan J."/>
            <person name="Lipzen A."/>
            <person name="Riley R."/>
            <person name="Andreopoulos W."/>
            <person name="He G."/>
            <person name="Johnson J."/>
            <person name="Nolan M."/>
            <person name="Tritt A."/>
            <person name="Barry K.W."/>
            <person name="Grigoriev I.V."/>
            <person name="Nagy L.G."/>
            <person name="Hibbett D."/>
            <person name="Henrissat B."/>
            <person name="Matheny P.B."/>
            <person name="Labbe J."/>
            <person name="Martin F.M."/>
        </authorList>
    </citation>
    <scope>NUCLEOTIDE SEQUENCE</scope>
    <source>
        <strain evidence="1">HHB10654</strain>
    </source>
</reference>
<dbReference type="Proteomes" id="UP000814140">
    <property type="component" value="Unassembled WGS sequence"/>
</dbReference>
<gene>
    <name evidence="1" type="ORF">BV25DRAFT_1910959</name>
</gene>
<sequence length="92" mass="10304">MKKHAVDELAVQRLRGLNEALLNEQTQRLELQAEVVGKDATISSLLLQLSEKDKQCQEHAVKMEQKDAIIAALYQAVNENEVETNALLESSM</sequence>
<dbReference type="EMBL" id="MU277187">
    <property type="protein sequence ID" value="KAI0069269.1"/>
    <property type="molecule type" value="Genomic_DNA"/>
</dbReference>
<reference evidence="1" key="1">
    <citation type="submission" date="2021-03" db="EMBL/GenBank/DDBJ databases">
        <authorList>
            <consortium name="DOE Joint Genome Institute"/>
            <person name="Ahrendt S."/>
            <person name="Looney B.P."/>
            <person name="Miyauchi S."/>
            <person name="Morin E."/>
            <person name="Drula E."/>
            <person name="Courty P.E."/>
            <person name="Chicoki N."/>
            <person name="Fauchery L."/>
            <person name="Kohler A."/>
            <person name="Kuo A."/>
            <person name="Labutti K."/>
            <person name="Pangilinan J."/>
            <person name="Lipzen A."/>
            <person name="Riley R."/>
            <person name="Andreopoulos W."/>
            <person name="He G."/>
            <person name="Johnson J."/>
            <person name="Barry K.W."/>
            <person name="Grigoriev I.V."/>
            <person name="Nagy L."/>
            <person name="Hibbett D."/>
            <person name="Henrissat B."/>
            <person name="Matheny P.B."/>
            <person name="Labbe J."/>
            <person name="Martin F."/>
        </authorList>
    </citation>
    <scope>NUCLEOTIDE SEQUENCE</scope>
    <source>
        <strain evidence="1">HHB10654</strain>
    </source>
</reference>
<accession>A0ACB8TLI8</accession>
<name>A0ACB8TLI8_9AGAM</name>
<protein>
    <submittedName>
        <fullName evidence="1">Uncharacterized protein</fullName>
    </submittedName>
</protein>
<comment type="caution">
    <text evidence="1">The sequence shown here is derived from an EMBL/GenBank/DDBJ whole genome shotgun (WGS) entry which is preliminary data.</text>
</comment>